<proteinExistence type="predicted"/>
<dbReference type="OrthoDB" id="7573099at2"/>
<dbReference type="KEGG" id="rdi:CMV14_09200"/>
<accession>A0A2A4FVA3</accession>
<comment type="caution">
    <text evidence="1">The sequence shown here is derived from an EMBL/GenBank/DDBJ whole genome shotgun (WGS) entry which is preliminary data.</text>
</comment>
<protein>
    <submittedName>
        <fullName evidence="1">Uncharacterized protein</fullName>
    </submittedName>
</protein>
<dbReference type="EMBL" id="NWUF01000013">
    <property type="protein sequence ID" value="PCE41650.1"/>
    <property type="molecule type" value="Genomic_DNA"/>
</dbReference>
<dbReference type="RefSeq" id="WP_066964402.1">
    <property type="nucleotide sequence ID" value="NZ_CP023449.1"/>
</dbReference>
<sequence length="90" mass="9864">MTQPTPLMSAEEFAERARQIVATMHGHAAHRAIDLLTNDVLRGLGYGEGIEIFEAMVGHWHDADALYPHAGPCPDCERRAAEQLSGRRAA</sequence>
<reference evidence="1 2" key="1">
    <citation type="submission" date="2017-09" db="EMBL/GenBank/DDBJ databases">
        <title>The Catabolism of 3,6-Dichlorosalicylic acid is Initiated by the Cytochrome P450 Monooxygenase DsmABC in Rhizorhabdus dicambivorans Ndbn-20.</title>
        <authorList>
            <person name="Na L."/>
        </authorList>
    </citation>
    <scope>NUCLEOTIDE SEQUENCE [LARGE SCALE GENOMIC DNA]</scope>
    <source>
        <strain evidence="1 2">Ndbn-20m</strain>
    </source>
</reference>
<gene>
    <name evidence="1" type="ORF">COO09_14125</name>
</gene>
<dbReference type="AlphaFoldDB" id="A0A2A4FVA3"/>
<organism evidence="1 2">
    <name type="scientific">Rhizorhabdus dicambivorans</name>
    <dbReference type="NCBI Taxonomy" id="1850238"/>
    <lineage>
        <taxon>Bacteria</taxon>
        <taxon>Pseudomonadati</taxon>
        <taxon>Pseudomonadota</taxon>
        <taxon>Alphaproteobacteria</taxon>
        <taxon>Sphingomonadales</taxon>
        <taxon>Sphingomonadaceae</taxon>
        <taxon>Rhizorhabdus</taxon>
    </lineage>
</organism>
<dbReference type="Proteomes" id="UP000218934">
    <property type="component" value="Unassembled WGS sequence"/>
</dbReference>
<evidence type="ECO:0000313" key="1">
    <source>
        <dbReference type="EMBL" id="PCE41650.1"/>
    </source>
</evidence>
<keyword evidence="2" id="KW-1185">Reference proteome</keyword>
<evidence type="ECO:0000313" key="2">
    <source>
        <dbReference type="Proteomes" id="UP000218934"/>
    </source>
</evidence>
<name>A0A2A4FVA3_9SPHN</name>